<organism evidence="2 3">
    <name type="scientific">Trematosphaeria pertusa</name>
    <dbReference type="NCBI Taxonomy" id="390896"/>
    <lineage>
        <taxon>Eukaryota</taxon>
        <taxon>Fungi</taxon>
        <taxon>Dikarya</taxon>
        <taxon>Ascomycota</taxon>
        <taxon>Pezizomycotina</taxon>
        <taxon>Dothideomycetes</taxon>
        <taxon>Pleosporomycetidae</taxon>
        <taxon>Pleosporales</taxon>
        <taxon>Massarineae</taxon>
        <taxon>Trematosphaeriaceae</taxon>
        <taxon>Trematosphaeria</taxon>
    </lineage>
</organism>
<gene>
    <name evidence="2" type="ORF">BU26DRAFT_508772</name>
</gene>
<sequence length="168" mass="19372">MAFYYLASMQRMALSKFASYAFFTPASVFSHGQPSQHSIRDLLSPQRGKAAPTAKGTQDAVPFFDQDRHDVFPDRSANLPIDFFTPTPDLAKGYPTPEERSRRARADAEKKRQRHKEEVQQSLEASRNAKLLAKEEDRRWQQQLFTLSKAEKKKLKEEKGKERANKKK</sequence>
<feature type="compositionally biased region" description="Basic and acidic residues" evidence="1">
    <location>
        <begin position="97"/>
        <end position="119"/>
    </location>
</feature>
<evidence type="ECO:0000256" key="1">
    <source>
        <dbReference type="SAM" id="MobiDB-lite"/>
    </source>
</evidence>
<evidence type="ECO:0000313" key="3">
    <source>
        <dbReference type="Proteomes" id="UP000800094"/>
    </source>
</evidence>
<dbReference type="RefSeq" id="XP_033679796.1">
    <property type="nucleotide sequence ID" value="XM_033827109.1"/>
</dbReference>
<dbReference type="EMBL" id="ML987202">
    <property type="protein sequence ID" value="KAF2244792.1"/>
    <property type="molecule type" value="Genomic_DNA"/>
</dbReference>
<reference evidence="2" key="1">
    <citation type="journal article" date="2020" name="Stud. Mycol.">
        <title>101 Dothideomycetes genomes: a test case for predicting lifestyles and emergence of pathogens.</title>
        <authorList>
            <person name="Haridas S."/>
            <person name="Albert R."/>
            <person name="Binder M."/>
            <person name="Bloem J."/>
            <person name="Labutti K."/>
            <person name="Salamov A."/>
            <person name="Andreopoulos B."/>
            <person name="Baker S."/>
            <person name="Barry K."/>
            <person name="Bills G."/>
            <person name="Bluhm B."/>
            <person name="Cannon C."/>
            <person name="Castanera R."/>
            <person name="Culley D."/>
            <person name="Daum C."/>
            <person name="Ezra D."/>
            <person name="Gonzalez J."/>
            <person name="Henrissat B."/>
            <person name="Kuo A."/>
            <person name="Liang C."/>
            <person name="Lipzen A."/>
            <person name="Lutzoni F."/>
            <person name="Magnuson J."/>
            <person name="Mondo S."/>
            <person name="Nolan M."/>
            <person name="Ohm R."/>
            <person name="Pangilinan J."/>
            <person name="Park H.-J."/>
            <person name="Ramirez L."/>
            <person name="Alfaro M."/>
            <person name="Sun H."/>
            <person name="Tritt A."/>
            <person name="Yoshinaga Y."/>
            <person name="Zwiers L.-H."/>
            <person name="Turgeon B."/>
            <person name="Goodwin S."/>
            <person name="Spatafora J."/>
            <person name="Crous P."/>
            <person name="Grigoriev I."/>
        </authorList>
    </citation>
    <scope>NUCLEOTIDE SEQUENCE</scope>
    <source>
        <strain evidence="2">CBS 122368</strain>
    </source>
</reference>
<evidence type="ECO:0000313" key="2">
    <source>
        <dbReference type="EMBL" id="KAF2244792.1"/>
    </source>
</evidence>
<keyword evidence="3" id="KW-1185">Reference proteome</keyword>
<feature type="region of interest" description="Disordered" evidence="1">
    <location>
        <begin position="75"/>
        <end position="126"/>
    </location>
</feature>
<dbReference type="AlphaFoldDB" id="A0A6A6I4B8"/>
<dbReference type="Proteomes" id="UP000800094">
    <property type="component" value="Unassembled WGS sequence"/>
</dbReference>
<dbReference type="GeneID" id="54580439"/>
<name>A0A6A6I4B8_9PLEO</name>
<protein>
    <submittedName>
        <fullName evidence="2">Uncharacterized protein</fullName>
    </submittedName>
</protein>
<accession>A0A6A6I4B8</accession>
<feature type="region of interest" description="Disordered" evidence="1">
    <location>
        <begin position="148"/>
        <end position="168"/>
    </location>
</feature>
<feature type="compositionally biased region" description="Basic and acidic residues" evidence="1">
    <location>
        <begin position="154"/>
        <end position="168"/>
    </location>
</feature>
<proteinExistence type="predicted"/>